<dbReference type="SUPFAM" id="SSF55729">
    <property type="entry name" value="Acyl-CoA N-acyltransferases (Nat)"/>
    <property type="match status" value="1"/>
</dbReference>
<dbReference type="InterPro" id="IPR050832">
    <property type="entry name" value="Bact_Acetyltransf"/>
</dbReference>
<dbReference type="EMBL" id="CP159510">
    <property type="protein sequence ID" value="XCJ16471.1"/>
    <property type="molecule type" value="Genomic_DNA"/>
</dbReference>
<dbReference type="InterPro" id="IPR000182">
    <property type="entry name" value="GNAT_dom"/>
</dbReference>
<organism evidence="4">
    <name type="scientific">Sporolactobacillus sp. Y61</name>
    <dbReference type="NCBI Taxonomy" id="3160863"/>
    <lineage>
        <taxon>Bacteria</taxon>
        <taxon>Bacillati</taxon>
        <taxon>Bacillota</taxon>
        <taxon>Bacilli</taxon>
        <taxon>Bacillales</taxon>
        <taxon>Sporolactobacillaceae</taxon>
        <taxon>Sporolactobacillus</taxon>
    </lineage>
</organism>
<dbReference type="PANTHER" id="PTHR43877">
    <property type="entry name" value="AMINOALKYLPHOSPHONATE N-ACETYLTRANSFERASE-RELATED-RELATED"/>
    <property type="match status" value="1"/>
</dbReference>
<keyword evidence="2" id="KW-0012">Acyltransferase</keyword>
<evidence type="ECO:0000256" key="2">
    <source>
        <dbReference type="ARBA" id="ARBA00023315"/>
    </source>
</evidence>
<sequence>MDWEGSTITRDVKIRKAQLKDTVSIRKVARITWRATYQELIPIKIQNQFLNVAYSDRNMKLRIDQTLFFVAEQEGEIVGFANATIKKDDAELSAIYVLPELQGHSIGSRLLQSVLSNLDHAGQLVVDVESGNQIGERFYH</sequence>
<feature type="domain" description="N-acetyltransferase" evidence="3">
    <location>
        <begin position="12"/>
        <end position="140"/>
    </location>
</feature>
<dbReference type="Gene3D" id="3.40.630.30">
    <property type="match status" value="1"/>
</dbReference>
<evidence type="ECO:0000256" key="1">
    <source>
        <dbReference type="ARBA" id="ARBA00022679"/>
    </source>
</evidence>
<keyword evidence="1" id="KW-0808">Transferase</keyword>
<name>A0AAU8IE20_9BACL</name>
<dbReference type="CDD" id="cd04301">
    <property type="entry name" value="NAT_SF"/>
    <property type="match status" value="1"/>
</dbReference>
<proteinExistence type="predicted"/>
<dbReference type="Pfam" id="PF00583">
    <property type="entry name" value="Acetyltransf_1"/>
    <property type="match status" value="1"/>
</dbReference>
<protein>
    <submittedName>
        <fullName evidence="4">GNAT family N-acetyltransferase</fullName>
    </submittedName>
</protein>
<dbReference type="RefSeq" id="WP_129930744.1">
    <property type="nucleotide sequence ID" value="NZ_CP159510.1"/>
</dbReference>
<reference evidence="4" key="1">
    <citation type="submission" date="2024-06" db="EMBL/GenBank/DDBJ databases">
        <authorList>
            <person name="Fan A."/>
            <person name="Zhang F.Y."/>
            <person name="Zhang L."/>
        </authorList>
    </citation>
    <scope>NUCLEOTIDE SEQUENCE</scope>
    <source>
        <strain evidence="4">Y61</strain>
    </source>
</reference>
<dbReference type="PROSITE" id="PS51186">
    <property type="entry name" value="GNAT"/>
    <property type="match status" value="1"/>
</dbReference>
<gene>
    <name evidence="4" type="ORF">ABNN70_12495</name>
</gene>
<accession>A0AAU8IE20</accession>
<dbReference type="InterPro" id="IPR016181">
    <property type="entry name" value="Acyl_CoA_acyltransferase"/>
</dbReference>
<evidence type="ECO:0000313" key="4">
    <source>
        <dbReference type="EMBL" id="XCJ16471.1"/>
    </source>
</evidence>
<dbReference type="AlphaFoldDB" id="A0AAU8IE20"/>
<evidence type="ECO:0000259" key="3">
    <source>
        <dbReference type="PROSITE" id="PS51186"/>
    </source>
</evidence>
<dbReference type="GO" id="GO:0016747">
    <property type="term" value="F:acyltransferase activity, transferring groups other than amino-acyl groups"/>
    <property type="evidence" value="ECO:0007669"/>
    <property type="project" value="InterPro"/>
</dbReference>
<dbReference type="PANTHER" id="PTHR43877:SF2">
    <property type="entry name" value="AMINOALKYLPHOSPHONATE N-ACETYLTRANSFERASE-RELATED"/>
    <property type="match status" value="1"/>
</dbReference>